<dbReference type="Proteomes" id="UP001230915">
    <property type="component" value="Unassembled WGS sequence"/>
</dbReference>
<keyword evidence="3" id="KW-1185">Reference proteome</keyword>
<dbReference type="EMBL" id="JAVHUL010000064">
    <property type="protein sequence ID" value="MDQ7918670.1"/>
    <property type="molecule type" value="Genomic_DNA"/>
</dbReference>
<evidence type="ECO:0000256" key="1">
    <source>
        <dbReference type="SAM" id="SignalP"/>
    </source>
</evidence>
<evidence type="ECO:0000313" key="2">
    <source>
        <dbReference type="EMBL" id="MDQ7918670.1"/>
    </source>
</evidence>
<dbReference type="InterPro" id="IPR025535">
    <property type="entry name" value="DUF4421"/>
</dbReference>
<comment type="caution">
    <text evidence="2">The sequence shown here is derived from an EMBL/GenBank/DDBJ whole genome shotgun (WGS) entry which is preliminary data.</text>
</comment>
<proteinExistence type="predicted"/>
<gene>
    <name evidence="2" type="ORF">RBU60_13915</name>
</gene>
<feature type="signal peptide" evidence="1">
    <location>
        <begin position="1"/>
        <end position="18"/>
    </location>
</feature>
<protein>
    <submittedName>
        <fullName evidence="2">DUF4421 family protein</fullName>
    </submittedName>
</protein>
<sequence length="318" mass="36204">MNKFFILLFLLLGHFCFAQQDSIVEQAYYERYSDKLSAKIFTLNRSNDFELYDESVDKRIRLTPNRKTSLGISANYDILAISFGFAPGFLAENKDNKNSKLVAFSTDLFLGGWIQHLDMYYQKGMTLELLNDPSIYLKNLKTFKIGGSTSFNFNPNFSYKAKNFENERQLQSAGSFIPSLLYYYSSLQQTREANYNTKARFINVAFAPAYHYNWVIDEHFLVSGGISLGLGLTQTIDSDRSVTSLLTTSSVDLSLGYNTKDFYAGIITKGTLQKQNNDANVVGDDTIRSISFLVGYRFNAPQIVKDANQKLKKIFQFD</sequence>
<reference evidence="2 3" key="1">
    <citation type="submission" date="2023-08" db="EMBL/GenBank/DDBJ databases">
        <title>Mesonia sp. MT50, isolated from deep-sea sediment of the Mariana Trench.</title>
        <authorList>
            <person name="Fu H."/>
        </authorList>
    </citation>
    <scope>NUCLEOTIDE SEQUENCE [LARGE SCALE GENOMIC DNA]</scope>
    <source>
        <strain evidence="2 3">MT50</strain>
    </source>
</reference>
<accession>A0ABU1A4U4</accession>
<feature type="chain" id="PRO_5045960154" evidence="1">
    <location>
        <begin position="19"/>
        <end position="318"/>
    </location>
</feature>
<evidence type="ECO:0000313" key="3">
    <source>
        <dbReference type="Proteomes" id="UP001230915"/>
    </source>
</evidence>
<keyword evidence="1" id="KW-0732">Signal</keyword>
<organism evidence="2 3">
    <name type="scientific">Mesonia profundi</name>
    <dbReference type="NCBI Taxonomy" id="3070998"/>
    <lineage>
        <taxon>Bacteria</taxon>
        <taxon>Pseudomonadati</taxon>
        <taxon>Bacteroidota</taxon>
        <taxon>Flavobacteriia</taxon>
        <taxon>Flavobacteriales</taxon>
        <taxon>Flavobacteriaceae</taxon>
        <taxon>Mesonia</taxon>
    </lineage>
</organism>
<name>A0ABU1A4U4_9FLAO</name>
<dbReference type="Pfam" id="PF14391">
    <property type="entry name" value="DUF4421"/>
    <property type="match status" value="1"/>
</dbReference>
<dbReference type="RefSeq" id="WP_308865672.1">
    <property type="nucleotide sequence ID" value="NZ_JAVHUL010000064.1"/>
</dbReference>